<evidence type="ECO:0000256" key="1">
    <source>
        <dbReference type="SAM" id="Phobius"/>
    </source>
</evidence>
<accession>A0A1F2UIC9</accession>
<proteinExistence type="predicted"/>
<gene>
    <name evidence="2" type="ORF">A2074_04630</name>
</gene>
<keyword evidence="1" id="KW-0472">Membrane</keyword>
<keyword evidence="1" id="KW-1133">Transmembrane helix</keyword>
<evidence type="ECO:0000313" key="2">
    <source>
        <dbReference type="EMBL" id="OFW32779.1"/>
    </source>
</evidence>
<feature type="transmembrane region" description="Helical" evidence="1">
    <location>
        <begin position="99"/>
        <end position="119"/>
    </location>
</feature>
<name>A0A1F2UIC9_9ACTN</name>
<dbReference type="Proteomes" id="UP000178086">
    <property type="component" value="Unassembled WGS sequence"/>
</dbReference>
<evidence type="ECO:0000313" key="3">
    <source>
        <dbReference type="Proteomes" id="UP000178086"/>
    </source>
</evidence>
<comment type="caution">
    <text evidence="2">The sequence shown here is derived from an EMBL/GenBank/DDBJ whole genome shotgun (WGS) entry which is preliminary data.</text>
</comment>
<feature type="transmembrane region" description="Helical" evidence="1">
    <location>
        <begin position="238"/>
        <end position="259"/>
    </location>
</feature>
<feature type="transmembrane region" description="Helical" evidence="1">
    <location>
        <begin position="45"/>
        <end position="63"/>
    </location>
</feature>
<feature type="transmembrane region" description="Helical" evidence="1">
    <location>
        <begin position="175"/>
        <end position="195"/>
    </location>
</feature>
<sequence>MLQNLKTNRILWILAALFSLIASLTGVFKQEIYRKAVSAEWLPGTISQDLITVFVSVVLLYLAAQTKEENVKKQIFAISFLAYLFYAYGIFVIERFYNPLYLIYIAIFTISFWSLIYGLKSIRASILEKSRISKLVRFISIGFLIFIPLLFYFLWTMQLLPLMQTGKKPEFAYSIYILDMAFVLPALIITAFLMIKKQGLGLVLAPILFFKAFTLLFSVGLGGVLKPYYNQSANLGEVGFYFGLAALFLILSIINFVSLKIDKQGRQ</sequence>
<protein>
    <submittedName>
        <fullName evidence="2">Uncharacterized protein</fullName>
    </submittedName>
</protein>
<dbReference type="AlphaFoldDB" id="A0A1F2UIC9"/>
<organism evidence="2 3">
    <name type="scientific">Candidatus Aquicultor primus</name>
    <dbReference type="NCBI Taxonomy" id="1797195"/>
    <lineage>
        <taxon>Bacteria</taxon>
        <taxon>Bacillati</taxon>
        <taxon>Actinomycetota</taxon>
        <taxon>Candidatus Aquicultoria</taxon>
        <taxon>Candidatus Aquicultorales</taxon>
        <taxon>Candidatus Aquicultoraceae</taxon>
        <taxon>Candidatus Aquicultor</taxon>
    </lineage>
</organism>
<feature type="transmembrane region" description="Helical" evidence="1">
    <location>
        <begin position="75"/>
        <end position="93"/>
    </location>
</feature>
<dbReference type="EMBL" id="MELI01000085">
    <property type="protein sequence ID" value="OFW32779.1"/>
    <property type="molecule type" value="Genomic_DNA"/>
</dbReference>
<feature type="transmembrane region" description="Helical" evidence="1">
    <location>
        <begin position="202"/>
        <end position="226"/>
    </location>
</feature>
<reference evidence="2 3" key="1">
    <citation type="journal article" date="2016" name="Nat. Commun.">
        <title>Thousands of microbial genomes shed light on interconnected biogeochemical processes in an aquifer system.</title>
        <authorList>
            <person name="Anantharaman K."/>
            <person name="Brown C.T."/>
            <person name="Hug L.A."/>
            <person name="Sharon I."/>
            <person name="Castelle C.J."/>
            <person name="Probst A.J."/>
            <person name="Thomas B.C."/>
            <person name="Singh A."/>
            <person name="Wilkins M.J."/>
            <person name="Karaoz U."/>
            <person name="Brodie E.L."/>
            <person name="Williams K.H."/>
            <person name="Hubbard S.S."/>
            <person name="Banfield J.F."/>
        </authorList>
    </citation>
    <scope>NUCLEOTIDE SEQUENCE [LARGE SCALE GENOMIC DNA]</scope>
</reference>
<keyword evidence="1" id="KW-0812">Transmembrane</keyword>
<feature type="transmembrane region" description="Helical" evidence="1">
    <location>
        <begin position="135"/>
        <end position="155"/>
    </location>
</feature>